<comment type="caution">
    <text evidence="1">The sequence shown here is derived from an EMBL/GenBank/DDBJ whole genome shotgun (WGS) entry which is preliminary data.</text>
</comment>
<reference evidence="2" key="1">
    <citation type="journal article" date="2023" name="G3 (Bethesda)">
        <title>Genome assembly and association tests identify interacting loci associated with vigor, precocity, and sex in interspecific pistachio rootstocks.</title>
        <authorList>
            <person name="Palmer W."/>
            <person name="Jacygrad E."/>
            <person name="Sagayaradj S."/>
            <person name="Cavanaugh K."/>
            <person name="Han R."/>
            <person name="Bertier L."/>
            <person name="Beede B."/>
            <person name="Kafkas S."/>
            <person name="Golino D."/>
            <person name="Preece J."/>
            <person name="Michelmore R."/>
        </authorList>
    </citation>
    <scope>NUCLEOTIDE SEQUENCE [LARGE SCALE GENOMIC DNA]</scope>
</reference>
<organism evidence="1 2">
    <name type="scientific">Pistacia integerrima</name>
    <dbReference type="NCBI Taxonomy" id="434235"/>
    <lineage>
        <taxon>Eukaryota</taxon>
        <taxon>Viridiplantae</taxon>
        <taxon>Streptophyta</taxon>
        <taxon>Embryophyta</taxon>
        <taxon>Tracheophyta</taxon>
        <taxon>Spermatophyta</taxon>
        <taxon>Magnoliopsida</taxon>
        <taxon>eudicotyledons</taxon>
        <taxon>Gunneridae</taxon>
        <taxon>Pentapetalae</taxon>
        <taxon>rosids</taxon>
        <taxon>malvids</taxon>
        <taxon>Sapindales</taxon>
        <taxon>Anacardiaceae</taxon>
        <taxon>Pistacia</taxon>
    </lineage>
</organism>
<accession>A0ACC0Z6X5</accession>
<gene>
    <name evidence="1" type="ORF">Pint_04607</name>
</gene>
<dbReference type="EMBL" id="CM047738">
    <property type="protein sequence ID" value="KAJ0046113.1"/>
    <property type="molecule type" value="Genomic_DNA"/>
</dbReference>
<evidence type="ECO:0000313" key="2">
    <source>
        <dbReference type="Proteomes" id="UP001163603"/>
    </source>
</evidence>
<protein>
    <submittedName>
        <fullName evidence="1">Uncharacterized protein</fullName>
    </submittedName>
</protein>
<name>A0ACC0Z6X5_9ROSI</name>
<sequence length="51" mass="5174">MGEIKAIGVVGHGQMGSGIAQLGAMHGLYVWFLGSDLDALAIATKTISSSI</sequence>
<proteinExistence type="predicted"/>
<evidence type="ECO:0000313" key="1">
    <source>
        <dbReference type="EMBL" id="KAJ0046113.1"/>
    </source>
</evidence>
<dbReference type="Proteomes" id="UP001163603">
    <property type="component" value="Chromosome 3"/>
</dbReference>
<keyword evidence="2" id="KW-1185">Reference proteome</keyword>